<dbReference type="EMBL" id="CM031832">
    <property type="protein sequence ID" value="KAG6700338.1"/>
    <property type="molecule type" value="Genomic_DNA"/>
</dbReference>
<protein>
    <submittedName>
        <fullName evidence="2">Uncharacterized protein</fullName>
    </submittedName>
</protein>
<name>A0A922EED7_CARIL</name>
<dbReference type="AlphaFoldDB" id="A0A922EED7"/>
<proteinExistence type="predicted"/>
<accession>A0A922EED7</accession>
<evidence type="ECO:0000313" key="2">
    <source>
        <dbReference type="EMBL" id="KAG6700338.1"/>
    </source>
</evidence>
<sequence length="74" mass="7263">MGNVNAREDGGGGSSGASEGGVEGGGGGSEEGMAAPGRTHGVSVSSPDMMGQSPPHRPRATQSPLMFTPQEIPI</sequence>
<comment type="caution">
    <text evidence="2">The sequence shown here is derived from an EMBL/GenBank/DDBJ whole genome shotgun (WGS) entry which is preliminary data.</text>
</comment>
<feature type="region of interest" description="Disordered" evidence="1">
    <location>
        <begin position="1"/>
        <end position="74"/>
    </location>
</feature>
<reference evidence="2" key="1">
    <citation type="submission" date="2021-01" db="EMBL/GenBank/DDBJ databases">
        <authorList>
            <person name="Lovell J.T."/>
            <person name="Bentley N."/>
            <person name="Bhattarai G."/>
            <person name="Jenkins J.W."/>
            <person name="Sreedasyam A."/>
            <person name="Alarcon Y."/>
            <person name="Bock C."/>
            <person name="Boston L."/>
            <person name="Carlson J."/>
            <person name="Cervantes K."/>
            <person name="Clermont K."/>
            <person name="Krom N."/>
            <person name="Kubenka K."/>
            <person name="Mamidi S."/>
            <person name="Mattison C."/>
            <person name="Monteros M."/>
            <person name="Pisani C."/>
            <person name="Plott C."/>
            <person name="Rajasekar S."/>
            <person name="Rhein H.S."/>
            <person name="Rohla C."/>
            <person name="Song M."/>
            <person name="Hilaire R.S."/>
            <person name="Shu S."/>
            <person name="Wells L."/>
            <person name="Wang X."/>
            <person name="Webber J."/>
            <person name="Heerema R.J."/>
            <person name="Klein P."/>
            <person name="Conner P."/>
            <person name="Grauke L."/>
            <person name="Grimwood J."/>
            <person name="Schmutz J."/>
            <person name="Randall J.J."/>
        </authorList>
    </citation>
    <scope>NUCLEOTIDE SEQUENCE</scope>
    <source>
        <tissue evidence="2">Leaf</tissue>
    </source>
</reference>
<evidence type="ECO:0000256" key="1">
    <source>
        <dbReference type="SAM" id="MobiDB-lite"/>
    </source>
</evidence>
<gene>
    <name evidence="2" type="ORF">I3842_08G108300</name>
</gene>
<evidence type="ECO:0000313" key="3">
    <source>
        <dbReference type="Proteomes" id="UP000811246"/>
    </source>
</evidence>
<organism evidence="2 3">
    <name type="scientific">Carya illinoinensis</name>
    <name type="common">Pecan</name>
    <dbReference type="NCBI Taxonomy" id="32201"/>
    <lineage>
        <taxon>Eukaryota</taxon>
        <taxon>Viridiplantae</taxon>
        <taxon>Streptophyta</taxon>
        <taxon>Embryophyta</taxon>
        <taxon>Tracheophyta</taxon>
        <taxon>Spermatophyta</taxon>
        <taxon>Magnoliopsida</taxon>
        <taxon>eudicotyledons</taxon>
        <taxon>Gunneridae</taxon>
        <taxon>Pentapetalae</taxon>
        <taxon>rosids</taxon>
        <taxon>fabids</taxon>
        <taxon>Fagales</taxon>
        <taxon>Juglandaceae</taxon>
        <taxon>Carya</taxon>
    </lineage>
</organism>
<dbReference type="Proteomes" id="UP000811246">
    <property type="component" value="Chromosome 8"/>
</dbReference>
<feature type="compositionally biased region" description="Basic and acidic residues" evidence="1">
    <location>
        <begin position="1"/>
        <end position="10"/>
    </location>
</feature>
<feature type="compositionally biased region" description="Gly residues" evidence="1">
    <location>
        <begin position="11"/>
        <end position="30"/>
    </location>
</feature>